<evidence type="ECO:0000256" key="1">
    <source>
        <dbReference type="SAM" id="MobiDB-lite"/>
    </source>
</evidence>
<evidence type="ECO:0008006" key="4">
    <source>
        <dbReference type="Google" id="ProtNLM"/>
    </source>
</evidence>
<accession>A0A418KTI4</accession>
<dbReference type="SUPFAM" id="SSF49464">
    <property type="entry name" value="Carboxypeptidase regulatory domain-like"/>
    <property type="match status" value="1"/>
</dbReference>
<feature type="compositionally biased region" description="Low complexity" evidence="1">
    <location>
        <begin position="214"/>
        <end position="224"/>
    </location>
</feature>
<feature type="compositionally biased region" description="Low complexity" evidence="1">
    <location>
        <begin position="236"/>
        <end position="246"/>
    </location>
</feature>
<dbReference type="Gene3D" id="2.60.40.1120">
    <property type="entry name" value="Carboxypeptidase-like, regulatory domain"/>
    <property type="match status" value="1"/>
</dbReference>
<dbReference type="InterPro" id="IPR008969">
    <property type="entry name" value="CarboxyPept-like_regulatory"/>
</dbReference>
<evidence type="ECO:0000313" key="2">
    <source>
        <dbReference type="EMBL" id="RIQ28216.1"/>
    </source>
</evidence>
<comment type="caution">
    <text evidence="2">The sequence shown here is derived from an EMBL/GenBank/DDBJ whole genome shotgun (WGS) entry which is preliminary data.</text>
</comment>
<feature type="non-terminal residue" evidence="2">
    <location>
        <position position="246"/>
    </location>
</feature>
<proteinExistence type="predicted"/>
<feature type="region of interest" description="Disordered" evidence="1">
    <location>
        <begin position="203"/>
        <end position="246"/>
    </location>
</feature>
<sequence length="246" mass="25025">MLYRSGSTCGLNRVGGSDRTGFFPVTTADQLPTYGDYRPADVPWLTVDGGAAVLDPGESSQVTLRLAADVAQPGTYEGGVWVREDTPYAVAPVDVSMTVDPPRRWGALVGTVTGPACDDGDGGDDDGAGGVAVAGANVRIDGRGADAIVRTDRDGRFLRWIDRADMPLTLTTTADGYAVDSRRVRPPATGPSIVEVELACTDRDGAGAGGQGAAGAPNSASCSPAAPPGSRERAASHAAPAAPSRA</sequence>
<gene>
    <name evidence="2" type="ORF">DY240_08985</name>
</gene>
<dbReference type="AlphaFoldDB" id="A0A418KTI4"/>
<reference evidence="2 3" key="1">
    <citation type="submission" date="2018-09" db="EMBL/GenBank/DDBJ databases">
        <title>Isolation, diversity and antifungal activity of actinobacteria from wheat.</title>
        <authorList>
            <person name="Han C."/>
        </authorList>
    </citation>
    <scope>NUCLEOTIDE SEQUENCE [LARGE SCALE GENOMIC DNA]</scope>
    <source>
        <strain evidence="2 3">NEAU-YY265</strain>
    </source>
</reference>
<name>A0A418KTI4_9ACTN</name>
<organism evidence="2 3">
    <name type="scientific">Jiangella rhizosphaerae</name>
    <dbReference type="NCBI Taxonomy" id="2293569"/>
    <lineage>
        <taxon>Bacteria</taxon>
        <taxon>Bacillati</taxon>
        <taxon>Actinomycetota</taxon>
        <taxon>Actinomycetes</taxon>
        <taxon>Jiangellales</taxon>
        <taxon>Jiangellaceae</taxon>
        <taxon>Jiangella</taxon>
    </lineage>
</organism>
<dbReference type="EMBL" id="QUAL01000079">
    <property type="protein sequence ID" value="RIQ28216.1"/>
    <property type="molecule type" value="Genomic_DNA"/>
</dbReference>
<dbReference type="Proteomes" id="UP000284057">
    <property type="component" value="Unassembled WGS sequence"/>
</dbReference>
<evidence type="ECO:0000313" key="3">
    <source>
        <dbReference type="Proteomes" id="UP000284057"/>
    </source>
</evidence>
<protein>
    <recommendedName>
        <fullName evidence="4">Carboxypeptidase regulatory-like domain-containing protein</fullName>
    </recommendedName>
</protein>
<keyword evidence="3" id="KW-1185">Reference proteome</keyword>